<evidence type="ECO:0000313" key="1">
    <source>
        <dbReference type="EMBL" id="EME36813.1"/>
    </source>
</evidence>
<comment type="caution">
    <text evidence="1">The sequence shown here is derived from an EMBL/GenBank/DDBJ whole genome shotgun (WGS) entry which is preliminary data.</text>
</comment>
<name>M2XVH9_9MICC</name>
<dbReference type="Proteomes" id="UP000009877">
    <property type="component" value="Unassembled WGS sequence"/>
</dbReference>
<keyword evidence="2" id="KW-1185">Reference proteome</keyword>
<reference evidence="1 2" key="1">
    <citation type="journal article" date="2014" name="Genome Announc.">
        <title>Draft Genome Sequence of Kocuria palustris PEL.</title>
        <authorList>
            <person name="Sharma G."/>
            <person name="Khatri I."/>
            <person name="Subramanian S."/>
        </authorList>
    </citation>
    <scope>NUCLEOTIDE SEQUENCE [LARGE SCALE GENOMIC DNA]</scope>
    <source>
        <strain evidence="1 2">PEL</strain>
    </source>
</reference>
<proteinExistence type="predicted"/>
<accession>M2XVH9</accession>
<sequence length="70" mass="7637">MAEALTVDQQALELLAEGNRLAIEAWAFGYRAGRSAERARAQMAAADFGRYLGPEPRLPDHYMQTGGAAR</sequence>
<gene>
    <name evidence="1" type="ORF">C884_02420</name>
</gene>
<organism evidence="1 2">
    <name type="scientific">Kocuria palustris PEL</name>
    <dbReference type="NCBI Taxonomy" id="1236550"/>
    <lineage>
        <taxon>Bacteria</taxon>
        <taxon>Bacillati</taxon>
        <taxon>Actinomycetota</taxon>
        <taxon>Actinomycetes</taxon>
        <taxon>Micrococcales</taxon>
        <taxon>Micrococcaceae</taxon>
        <taxon>Kocuria</taxon>
    </lineage>
</organism>
<evidence type="ECO:0000313" key="2">
    <source>
        <dbReference type="Proteomes" id="UP000009877"/>
    </source>
</evidence>
<dbReference type="EMBL" id="ANHZ02000008">
    <property type="protein sequence ID" value="EME36813.1"/>
    <property type="molecule type" value="Genomic_DNA"/>
</dbReference>
<dbReference type="AlphaFoldDB" id="M2XVH9"/>
<protein>
    <submittedName>
        <fullName evidence="1">Uncharacterized protein</fullName>
    </submittedName>
</protein>